<sequence length="100" mass="10544">MVFSPFTVPVFLPPGFPVRRPAPIFPADPTFCSLPLTMSRPRWLVRRAPALALLLAVCALFLGACHGGHDFVPDGGTVVAPAGHHHGRGGAGGVRWPPSD</sequence>
<name>A0A250VJT8_STROL</name>
<organism evidence="1 2">
    <name type="scientific">Streptomyces olivochromogenes</name>
    <dbReference type="NCBI Taxonomy" id="1963"/>
    <lineage>
        <taxon>Bacteria</taxon>
        <taxon>Bacillati</taxon>
        <taxon>Actinomycetota</taxon>
        <taxon>Actinomycetes</taxon>
        <taxon>Kitasatosporales</taxon>
        <taxon>Streptomycetaceae</taxon>
        <taxon>Streptomyces</taxon>
    </lineage>
</organism>
<dbReference type="AlphaFoldDB" id="A0A250VJT8"/>
<evidence type="ECO:0000313" key="1">
    <source>
        <dbReference type="EMBL" id="GAX54329.1"/>
    </source>
</evidence>
<protein>
    <recommendedName>
        <fullName evidence="3">Lipoprotein</fullName>
    </recommendedName>
</protein>
<dbReference type="Proteomes" id="UP000217446">
    <property type="component" value="Unassembled WGS sequence"/>
</dbReference>
<keyword evidence="2" id="KW-1185">Reference proteome</keyword>
<gene>
    <name evidence="1" type="ORF">SO3561_05880</name>
</gene>
<evidence type="ECO:0008006" key="3">
    <source>
        <dbReference type="Google" id="ProtNLM"/>
    </source>
</evidence>
<evidence type="ECO:0000313" key="2">
    <source>
        <dbReference type="Proteomes" id="UP000217446"/>
    </source>
</evidence>
<reference evidence="2" key="1">
    <citation type="submission" date="2017-05" db="EMBL/GenBank/DDBJ databases">
        <title>Streptomyces olivochromogenes NBRC 3561 whole genome shotgun sequence.</title>
        <authorList>
            <person name="Dohra H."/>
            <person name="Kodani S."/>
        </authorList>
    </citation>
    <scope>NUCLEOTIDE SEQUENCE [LARGE SCALE GENOMIC DNA]</scope>
    <source>
        <strain evidence="2">NBRC 3561</strain>
    </source>
</reference>
<dbReference type="EMBL" id="BDQI01000013">
    <property type="protein sequence ID" value="GAX54329.1"/>
    <property type="molecule type" value="Genomic_DNA"/>
</dbReference>
<proteinExistence type="predicted"/>
<comment type="caution">
    <text evidence="1">The sequence shown here is derived from an EMBL/GenBank/DDBJ whole genome shotgun (WGS) entry which is preliminary data.</text>
</comment>
<accession>A0A250VJT8</accession>